<comment type="caution">
    <text evidence="1">The sequence shown here is derived from an EMBL/GenBank/DDBJ whole genome shotgun (WGS) entry which is preliminary data.</text>
</comment>
<evidence type="ECO:0000313" key="2">
    <source>
        <dbReference type="Proteomes" id="UP000178457"/>
    </source>
</evidence>
<evidence type="ECO:0000313" key="1">
    <source>
        <dbReference type="EMBL" id="OGE16636.1"/>
    </source>
</evidence>
<accession>A0A1F5IJV3</accession>
<dbReference type="Proteomes" id="UP000178457">
    <property type="component" value="Unassembled WGS sequence"/>
</dbReference>
<dbReference type="AlphaFoldDB" id="A0A1F5IJV3"/>
<gene>
    <name evidence="1" type="ORF">A2858_02210</name>
</gene>
<reference evidence="1 2" key="1">
    <citation type="journal article" date="2016" name="Nat. Commun.">
        <title>Thousands of microbial genomes shed light on interconnected biogeochemical processes in an aquifer system.</title>
        <authorList>
            <person name="Anantharaman K."/>
            <person name="Brown C.T."/>
            <person name="Hug L.A."/>
            <person name="Sharon I."/>
            <person name="Castelle C.J."/>
            <person name="Probst A.J."/>
            <person name="Thomas B.C."/>
            <person name="Singh A."/>
            <person name="Wilkins M.J."/>
            <person name="Karaoz U."/>
            <person name="Brodie E.L."/>
            <person name="Williams K.H."/>
            <person name="Hubbard S.S."/>
            <person name="Banfield J.F."/>
        </authorList>
    </citation>
    <scope>NUCLEOTIDE SEQUENCE [LARGE SCALE GENOMIC DNA]</scope>
</reference>
<protein>
    <submittedName>
        <fullName evidence="1">Uncharacterized protein</fullName>
    </submittedName>
</protein>
<sequence length="76" mass="8641">MNKKSSQYEINEQDIDTVLAHLKRTDPQNATPEKAIALLEDLQAGIHQISHANPKKLEEMLESLEKEKKSVSEDKN</sequence>
<organism evidence="1 2">
    <name type="scientific">Candidatus Daviesbacteria bacterium RIFCSPHIGHO2_01_FULL_36_37</name>
    <dbReference type="NCBI Taxonomy" id="1797758"/>
    <lineage>
        <taxon>Bacteria</taxon>
        <taxon>Candidatus Daviesiibacteriota</taxon>
    </lineage>
</organism>
<proteinExistence type="predicted"/>
<dbReference type="STRING" id="1797758.A2858_02210"/>
<name>A0A1F5IJV3_9BACT</name>
<dbReference type="EMBL" id="MFCL01000013">
    <property type="protein sequence ID" value="OGE16636.1"/>
    <property type="molecule type" value="Genomic_DNA"/>
</dbReference>